<evidence type="ECO:0000313" key="6">
    <source>
        <dbReference type="EMBL" id="CAI3979892.1"/>
    </source>
</evidence>
<keyword evidence="3" id="KW-0862">Zinc</keyword>
<comment type="caution">
    <text evidence="6">The sequence shown here is derived from an EMBL/GenBank/DDBJ whole genome shotgun (WGS) entry which is preliminary data.</text>
</comment>
<dbReference type="SUPFAM" id="SSF90209">
    <property type="entry name" value="Ran binding protein zinc finger-like"/>
    <property type="match status" value="2"/>
</dbReference>
<evidence type="ECO:0000259" key="5">
    <source>
        <dbReference type="PROSITE" id="PS50199"/>
    </source>
</evidence>
<gene>
    <name evidence="6" type="ORF">C1SCF055_LOCUS7813</name>
</gene>
<proteinExistence type="predicted"/>
<dbReference type="PANTHER" id="PTHR23111:SF40">
    <property type="entry name" value="RNA-BINDING PROTEIN INVOLVED IN HETEROCHROMATIN ASSEMBLY-RELATED"/>
    <property type="match status" value="1"/>
</dbReference>
<sequence>MAAPAVTTLALAGPNARNPGDWPCQFCKKVQFSRDISCKDCGARRPISGTYGTPLPAAEENPLQSPTGQPGDWTCPKCKSTNFARNPVCGRCNCPKPETVEEYNLLAMAAVGCLPGQHGSAKGYVPPTAQLKSDASSPWARQWCAGPVNGAMEAVGVSFFDESSKDAGKI</sequence>
<reference evidence="6" key="1">
    <citation type="submission" date="2022-10" db="EMBL/GenBank/DDBJ databases">
        <authorList>
            <person name="Chen Y."/>
            <person name="Dougan E. K."/>
            <person name="Chan C."/>
            <person name="Rhodes N."/>
            <person name="Thang M."/>
        </authorList>
    </citation>
    <scope>NUCLEOTIDE SEQUENCE</scope>
</reference>
<accession>A0A9P1BUG9</accession>
<evidence type="ECO:0000256" key="3">
    <source>
        <dbReference type="ARBA" id="ARBA00022833"/>
    </source>
</evidence>
<evidence type="ECO:0000313" key="7">
    <source>
        <dbReference type="EMBL" id="CAL4767204.1"/>
    </source>
</evidence>
<feature type="domain" description="RanBP2-type" evidence="5">
    <location>
        <begin position="18"/>
        <end position="47"/>
    </location>
</feature>
<dbReference type="PANTHER" id="PTHR23111">
    <property type="entry name" value="ZINC FINGER PROTEIN"/>
    <property type="match status" value="1"/>
</dbReference>
<dbReference type="Gene3D" id="4.10.1060.10">
    <property type="entry name" value="Zinc finger, RanBP2-type"/>
    <property type="match status" value="1"/>
</dbReference>
<dbReference type="EMBL" id="CAMXCT010000520">
    <property type="protein sequence ID" value="CAI3979892.1"/>
    <property type="molecule type" value="Genomic_DNA"/>
</dbReference>
<name>A0A9P1BUG9_9DINO</name>
<dbReference type="GO" id="GO:0008270">
    <property type="term" value="F:zinc ion binding"/>
    <property type="evidence" value="ECO:0007669"/>
    <property type="project" value="UniProtKB-KW"/>
</dbReference>
<evidence type="ECO:0000256" key="2">
    <source>
        <dbReference type="ARBA" id="ARBA00022771"/>
    </source>
</evidence>
<dbReference type="GO" id="GO:0003729">
    <property type="term" value="F:mRNA binding"/>
    <property type="evidence" value="ECO:0007669"/>
    <property type="project" value="TreeGrafter"/>
</dbReference>
<dbReference type="AlphaFoldDB" id="A0A9P1BUG9"/>
<dbReference type="Proteomes" id="UP001152797">
    <property type="component" value="Unassembled WGS sequence"/>
</dbReference>
<dbReference type="OrthoDB" id="430695at2759"/>
<evidence type="ECO:0000313" key="8">
    <source>
        <dbReference type="Proteomes" id="UP001152797"/>
    </source>
</evidence>
<evidence type="ECO:0000256" key="4">
    <source>
        <dbReference type="PROSITE-ProRule" id="PRU00322"/>
    </source>
</evidence>
<dbReference type="PROSITE" id="PS50199">
    <property type="entry name" value="ZF_RANBP2_2"/>
    <property type="match status" value="2"/>
</dbReference>
<dbReference type="InterPro" id="IPR001876">
    <property type="entry name" value="Znf_RanBP2"/>
</dbReference>
<evidence type="ECO:0000256" key="1">
    <source>
        <dbReference type="ARBA" id="ARBA00022723"/>
    </source>
</evidence>
<keyword evidence="2 4" id="KW-0863">Zinc-finger</keyword>
<dbReference type="PROSITE" id="PS01358">
    <property type="entry name" value="ZF_RANBP2_1"/>
    <property type="match status" value="1"/>
</dbReference>
<organism evidence="6">
    <name type="scientific">Cladocopium goreaui</name>
    <dbReference type="NCBI Taxonomy" id="2562237"/>
    <lineage>
        <taxon>Eukaryota</taxon>
        <taxon>Sar</taxon>
        <taxon>Alveolata</taxon>
        <taxon>Dinophyceae</taxon>
        <taxon>Suessiales</taxon>
        <taxon>Symbiodiniaceae</taxon>
        <taxon>Cladocopium</taxon>
    </lineage>
</organism>
<dbReference type="SMART" id="SM00547">
    <property type="entry name" value="ZnF_RBZ"/>
    <property type="match status" value="2"/>
</dbReference>
<dbReference type="EMBL" id="CAMXCT020000520">
    <property type="protein sequence ID" value="CAL1133267.1"/>
    <property type="molecule type" value="Genomic_DNA"/>
</dbReference>
<keyword evidence="8" id="KW-1185">Reference proteome</keyword>
<dbReference type="EMBL" id="CAMXCT030000520">
    <property type="protein sequence ID" value="CAL4767204.1"/>
    <property type="molecule type" value="Genomic_DNA"/>
</dbReference>
<reference evidence="7 8" key="2">
    <citation type="submission" date="2024-05" db="EMBL/GenBank/DDBJ databases">
        <authorList>
            <person name="Chen Y."/>
            <person name="Shah S."/>
            <person name="Dougan E. K."/>
            <person name="Thang M."/>
            <person name="Chan C."/>
        </authorList>
    </citation>
    <scope>NUCLEOTIDE SEQUENCE [LARGE SCALE GENOMIC DNA]</scope>
</reference>
<protein>
    <submittedName>
        <fullName evidence="7">Amine oxidase</fullName>
    </submittedName>
</protein>
<keyword evidence="1" id="KW-0479">Metal-binding</keyword>
<feature type="domain" description="RanBP2-type" evidence="5">
    <location>
        <begin position="69"/>
        <end position="98"/>
    </location>
</feature>
<dbReference type="InterPro" id="IPR036443">
    <property type="entry name" value="Znf_RanBP2_sf"/>
</dbReference>